<feature type="region of interest" description="Disordered" evidence="1">
    <location>
        <begin position="99"/>
        <end position="130"/>
    </location>
</feature>
<keyword evidence="3" id="KW-1185">Reference proteome</keyword>
<protein>
    <submittedName>
        <fullName evidence="2">Uncharacterized protein</fullName>
    </submittedName>
</protein>
<dbReference type="AlphaFoldDB" id="A0A7M5VH33"/>
<dbReference type="EnsemblMetazoa" id="CLYHEMT012475.1">
    <property type="protein sequence ID" value="CLYHEMP012475.1"/>
    <property type="gene ID" value="CLYHEMG012475"/>
</dbReference>
<organism evidence="2 3">
    <name type="scientific">Clytia hemisphaerica</name>
    <dbReference type="NCBI Taxonomy" id="252671"/>
    <lineage>
        <taxon>Eukaryota</taxon>
        <taxon>Metazoa</taxon>
        <taxon>Cnidaria</taxon>
        <taxon>Hydrozoa</taxon>
        <taxon>Hydroidolina</taxon>
        <taxon>Leptothecata</taxon>
        <taxon>Obeliida</taxon>
        <taxon>Clytiidae</taxon>
        <taxon>Clytia</taxon>
    </lineage>
</organism>
<proteinExistence type="predicted"/>
<evidence type="ECO:0000256" key="1">
    <source>
        <dbReference type="SAM" id="MobiDB-lite"/>
    </source>
</evidence>
<dbReference type="Proteomes" id="UP000594262">
    <property type="component" value="Unplaced"/>
</dbReference>
<sequence>SNEDGDPAGDVIALIRLSTESFNHNDAPNLLKFDDFRKGQLEPIADNHSFNTEKSFRSIRAGNTILHQPSDNEKLKSVSKDTFSYPAQVSISESIPRRELERKGTQRTLDSKKLPILSPRPTSHPQTTRPSKTRLKLYECLLNCNRFTSQCHSMVNRGNIQEGFVCLQASTLCRNECRLREMIVKTKVKTVI</sequence>
<evidence type="ECO:0000313" key="2">
    <source>
        <dbReference type="EnsemblMetazoa" id="CLYHEMP012475.1"/>
    </source>
</evidence>
<feature type="compositionally biased region" description="Basic and acidic residues" evidence="1">
    <location>
        <begin position="99"/>
        <end position="113"/>
    </location>
</feature>
<accession>A0A7M5VH33</accession>
<name>A0A7M5VH33_9CNID</name>
<reference evidence="2" key="1">
    <citation type="submission" date="2021-01" db="UniProtKB">
        <authorList>
            <consortium name="EnsemblMetazoa"/>
        </authorList>
    </citation>
    <scope>IDENTIFICATION</scope>
</reference>
<feature type="compositionally biased region" description="Polar residues" evidence="1">
    <location>
        <begin position="120"/>
        <end position="130"/>
    </location>
</feature>
<evidence type="ECO:0000313" key="3">
    <source>
        <dbReference type="Proteomes" id="UP000594262"/>
    </source>
</evidence>